<comment type="caution">
    <text evidence="1">The sequence shown here is derived from an EMBL/GenBank/DDBJ whole genome shotgun (WGS) entry which is preliminary data.</text>
</comment>
<gene>
    <name evidence="1" type="ORF">ABG768_023503</name>
</gene>
<reference evidence="1 2" key="1">
    <citation type="submission" date="2024-05" db="EMBL/GenBank/DDBJ databases">
        <title>A high-quality chromosomal-level genome assembly of Topmouth culter (Culter alburnus).</title>
        <authorList>
            <person name="Zhao H."/>
        </authorList>
    </citation>
    <scope>NUCLEOTIDE SEQUENCE [LARGE SCALE GENOMIC DNA]</scope>
    <source>
        <strain evidence="1">CATC2023</strain>
        <tissue evidence="1">Muscle</tissue>
    </source>
</reference>
<sequence>MTIGRRFYGRQPLIKTWHCSAVRKTGIFKENDGDVLLFAKPCKRFFQSCDSNHHGSNVYEGKEGVFLLTCAGFISSHAHLKQKKMCCSFLSRSFTLSVFNSLFAHIRLHRSELFSLSYCAVSAHFEALDGSKPAQCPNLTFNRCFCGNQKRVNHVDDEEAD</sequence>
<protein>
    <submittedName>
        <fullName evidence="1">Uncharacterized protein</fullName>
    </submittedName>
</protein>
<dbReference type="AlphaFoldDB" id="A0AAW2ARW1"/>
<proteinExistence type="predicted"/>
<keyword evidence="2" id="KW-1185">Reference proteome</keyword>
<dbReference type="EMBL" id="JAWDJR010000005">
    <property type="protein sequence ID" value="KAK9975464.1"/>
    <property type="molecule type" value="Genomic_DNA"/>
</dbReference>
<organism evidence="1 2">
    <name type="scientific">Culter alburnus</name>
    <name type="common">Topmouth culter</name>
    <dbReference type="NCBI Taxonomy" id="194366"/>
    <lineage>
        <taxon>Eukaryota</taxon>
        <taxon>Metazoa</taxon>
        <taxon>Chordata</taxon>
        <taxon>Craniata</taxon>
        <taxon>Vertebrata</taxon>
        <taxon>Euteleostomi</taxon>
        <taxon>Actinopterygii</taxon>
        <taxon>Neopterygii</taxon>
        <taxon>Teleostei</taxon>
        <taxon>Ostariophysi</taxon>
        <taxon>Cypriniformes</taxon>
        <taxon>Xenocyprididae</taxon>
        <taxon>Xenocypridinae</taxon>
        <taxon>Culter</taxon>
    </lineage>
</organism>
<dbReference type="Proteomes" id="UP001479290">
    <property type="component" value="Unassembled WGS sequence"/>
</dbReference>
<accession>A0AAW2ARW1</accession>
<name>A0AAW2ARW1_CULAL</name>
<evidence type="ECO:0000313" key="1">
    <source>
        <dbReference type="EMBL" id="KAK9975464.1"/>
    </source>
</evidence>
<evidence type="ECO:0000313" key="2">
    <source>
        <dbReference type="Proteomes" id="UP001479290"/>
    </source>
</evidence>